<sequence length="114" mass="13261">VPISTEFQSSRGAESLFGTLVNQRPPYITIPPILWHCYTQDTVMSATSIGLWHEVRWLQTVEFFWFYKVIWADRNIKSFLGVCVEVTKTKLESPIRIRKPPLENRHHRSTSGSN</sequence>
<feature type="non-terminal residue" evidence="1">
    <location>
        <position position="1"/>
    </location>
</feature>
<accession>A0A381QSX1</accession>
<dbReference type="EMBL" id="UINC01001509">
    <property type="protein sequence ID" value="SUZ82486.1"/>
    <property type="molecule type" value="Genomic_DNA"/>
</dbReference>
<proteinExistence type="predicted"/>
<reference evidence="1" key="1">
    <citation type="submission" date="2018-05" db="EMBL/GenBank/DDBJ databases">
        <authorList>
            <person name="Lanie J.A."/>
            <person name="Ng W.-L."/>
            <person name="Kazmierczak K.M."/>
            <person name="Andrzejewski T.M."/>
            <person name="Davidsen T.M."/>
            <person name="Wayne K.J."/>
            <person name="Tettelin H."/>
            <person name="Glass J.I."/>
            <person name="Rusch D."/>
            <person name="Podicherti R."/>
            <person name="Tsui H.-C.T."/>
            <person name="Winkler M.E."/>
        </authorList>
    </citation>
    <scope>NUCLEOTIDE SEQUENCE</scope>
</reference>
<name>A0A381QSX1_9ZZZZ</name>
<protein>
    <submittedName>
        <fullName evidence="1">Uncharacterized protein</fullName>
    </submittedName>
</protein>
<gene>
    <name evidence="1" type="ORF">METZ01_LOCUS35340</name>
</gene>
<evidence type="ECO:0000313" key="1">
    <source>
        <dbReference type="EMBL" id="SUZ82486.1"/>
    </source>
</evidence>
<organism evidence="1">
    <name type="scientific">marine metagenome</name>
    <dbReference type="NCBI Taxonomy" id="408172"/>
    <lineage>
        <taxon>unclassified sequences</taxon>
        <taxon>metagenomes</taxon>
        <taxon>ecological metagenomes</taxon>
    </lineage>
</organism>
<dbReference type="AlphaFoldDB" id="A0A381QSX1"/>